<evidence type="ECO:0000313" key="2">
    <source>
        <dbReference type="Proteomes" id="UP000324298"/>
    </source>
</evidence>
<comment type="caution">
    <text evidence="1">The sequence shown here is derived from an EMBL/GenBank/DDBJ whole genome shotgun (WGS) entry which is preliminary data.</text>
</comment>
<organism evidence="1 2">
    <name type="scientific">Oryzomonas rubra</name>
    <dbReference type="NCBI Taxonomy" id="2509454"/>
    <lineage>
        <taxon>Bacteria</taxon>
        <taxon>Pseudomonadati</taxon>
        <taxon>Thermodesulfobacteriota</taxon>
        <taxon>Desulfuromonadia</taxon>
        <taxon>Geobacterales</taxon>
        <taxon>Geobacteraceae</taxon>
        <taxon>Oryzomonas</taxon>
    </lineage>
</organism>
<dbReference type="Proteomes" id="UP000324298">
    <property type="component" value="Unassembled WGS sequence"/>
</dbReference>
<sequence>MKKSLRHPQSRFYLYLTTAQADQVSRLQEAGLSVSTIGRQAIRKCCDIPLVAEDDTPRPERCNLYLTNDDVATLEKVATRENCSKAMALRRLASTYLFINASAIDSLF</sequence>
<name>A0A5A9XQN0_9BACT</name>
<evidence type="ECO:0008006" key="3">
    <source>
        <dbReference type="Google" id="ProtNLM"/>
    </source>
</evidence>
<reference evidence="1 2" key="1">
    <citation type="submission" date="2019-04" db="EMBL/GenBank/DDBJ databases">
        <title>Geobacter ruber sp. nov., ferric-reducing bacteria isolated from paddy soil.</title>
        <authorList>
            <person name="Xu Z."/>
            <person name="Masuda Y."/>
            <person name="Itoh H."/>
            <person name="Senoo K."/>
        </authorList>
    </citation>
    <scope>NUCLEOTIDE SEQUENCE [LARGE SCALE GENOMIC DNA]</scope>
    <source>
        <strain evidence="1 2">Red88</strain>
    </source>
</reference>
<dbReference type="AlphaFoldDB" id="A0A5A9XQN0"/>
<dbReference type="EMBL" id="SRSD01000001">
    <property type="protein sequence ID" value="KAA0895457.1"/>
    <property type="molecule type" value="Genomic_DNA"/>
</dbReference>
<gene>
    <name evidence="1" type="ORF">ET418_02755</name>
</gene>
<protein>
    <recommendedName>
        <fullName evidence="3">Ribbon-helix-helix protein, copG family</fullName>
    </recommendedName>
</protein>
<dbReference type="RefSeq" id="WP_149306036.1">
    <property type="nucleotide sequence ID" value="NZ_SRSD01000001.1"/>
</dbReference>
<keyword evidence="2" id="KW-1185">Reference proteome</keyword>
<proteinExistence type="predicted"/>
<accession>A0A5A9XQN0</accession>
<evidence type="ECO:0000313" key="1">
    <source>
        <dbReference type="EMBL" id="KAA0895457.1"/>
    </source>
</evidence>